<dbReference type="InterPro" id="IPR001926">
    <property type="entry name" value="TrpB-like_PALP"/>
</dbReference>
<evidence type="ECO:0000256" key="1">
    <source>
        <dbReference type="ARBA" id="ARBA00001933"/>
    </source>
</evidence>
<reference evidence="4" key="2">
    <citation type="submission" date="2021-04" db="EMBL/GenBank/DDBJ databases">
        <authorList>
            <person name="Gilroy R."/>
        </authorList>
    </citation>
    <scope>NUCLEOTIDE SEQUENCE</scope>
    <source>
        <strain evidence="4">ChiGjej1B1-98</strain>
    </source>
</reference>
<dbReference type="GO" id="GO:1901605">
    <property type="term" value="P:alpha-amino acid metabolic process"/>
    <property type="evidence" value="ECO:0007669"/>
    <property type="project" value="UniProtKB-ARBA"/>
</dbReference>
<feature type="domain" description="Tryptophan synthase beta chain-like PALP" evidence="3">
    <location>
        <begin position="3"/>
        <end position="260"/>
    </location>
</feature>
<dbReference type="EMBL" id="DXDC01000323">
    <property type="protein sequence ID" value="HIY66743.1"/>
    <property type="molecule type" value="Genomic_DNA"/>
</dbReference>
<organism evidence="4 5">
    <name type="scientific">Candidatus Agrococcus pullicola</name>
    <dbReference type="NCBI Taxonomy" id="2838429"/>
    <lineage>
        <taxon>Bacteria</taxon>
        <taxon>Bacillati</taxon>
        <taxon>Actinomycetota</taxon>
        <taxon>Actinomycetes</taxon>
        <taxon>Micrococcales</taxon>
        <taxon>Microbacteriaceae</taxon>
        <taxon>Agrococcus</taxon>
    </lineage>
</organism>
<keyword evidence="2" id="KW-0663">Pyridoxal phosphate</keyword>
<dbReference type="Pfam" id="PF00291">
    <property type="entry name" value="PALP"/>
    <property type="match status" value="1"/>
</dbReference>
<reference evidence="4" key="1">
    <citation type="journal article" date="2021" name="PeerJ">
        <title>Extensive microbial diversity within the chicken gut microbiome revealed by metagenomics and culture.</title>
        <authorList>
            <person name="Gilroy R."/>
            <person name="Ravi A."/>
            <person name="Getino M."/>
            <person name="Pursley I."/>
            <person name="Horton D.L."/>
            <person name="Alikhan N.F."/>
            <person name="Baker D."/>
            <person name="Gharbi K."/>
            <person name="Hall N."/>
            <person name="Watson M."/>
            <person name="Adriaenssens E.M."/>
            <person name="Foster-Nyarko E."/>
            <person name="Jarju S."/>
            <person name="Secka A."/>
            <person name="Antonio M."/>
            <person name="Oren A."/>
            <person name="Chaudhuri R.R."/>
            <person name="La Ragione R."/>
            <person name="Hildebrand F."/>
            <person name="Pallen M.J."/>
        </authorList>
    </citation>
    <scope>NUCLEOTIDE SEQUENCE</scope>
    <source>
        <strain evidence="4">ChiGjej1B1-98</strain>
    </source>
</reference>
<dbReference type="AlphaFoldDB" id="A0A9D1YVZ2"/>
<comment type="caution">
    <text evidence="4">The sequence shown here is derived from an EMBL/GenBank/DDBJ whole genome shotgun (WGS) entry which is preliminary data.</text>
</comment>
<protein>
    <submittedName>
        <fullName evidence="4">Pyridoxal-phosphate dependent enzyme</fullName>
    </submittedName>
</protein>
<dbReference type="Proteomes" id="UP000824005">
    <property type="component" value="Unassembled WGS sequence"/>
</dbReference>
<evidence type="ECO:0000256" key="2">
    <source>
        <dbReference type="ARBA" id="ARBA00022898"/>
    </source>
</evidence>
<dbReference type="Gene3D" id="3.40.50.1100">
    <property type="match status" value="2"/>
</dbReference>
<dbReference type="SUPFAM" id="SSF53686">
    <property type="entry name" value="Tryptophan synthase beta subunit-like PLP-dependent enzymes"/>
    <property type="match status" value="1"/>
</dbReference>
<accession>A0A9D1YVZ2</accession>
<evidence type="ECO:0000259" key="3">
    <source>
        <dbReference type="Pfam" id="PF00291"/>
    </source>
</evidence>
<gene>
    <name evidence="4" type="ORF">H9830_10760</name>
</gene>
<dbReference type="InterPro" id="IPR050214">
    <property type="entry name" value="Cys_Synth/Cystath_Beta-Synth"/>
</dbReference>
<dbReference type="PANTHER" id="PTHR10314">
    <property type="entry name" value="CYSTATHIONINE BETA-SYNTHASE"/>
    <property type="match status" value="1"/>
</dbReference>
<comment type="cofactor">
    <cofactor evidence="1">
        <name>pyridoxal 5'-phosphate</name>
        <dbReference type="ChEBI" id="CHEBI:597326"/>
    </cofactor>
</comment>
<evidence type="ECO:0000313" key="5">
    <source>
        <dbReference type="Proteomes" id="UP000824005"/>
    </source>
</evidence>
<proteinExistence type="predicted"/>
<evidence type="ECO:0000313" key="4">
    <source>
        <dbReference type="EMBL" id="HIY66743.1"/>
    </source>
</evidence>
<name>A0A9D1YVZ2_9MICO</name>
<dbReference type="InterPro" id="IPR036052">
    <property type="entry name" value="TrpB-like_PALP_sf"/>
</dbReference>
<sequence>MLDESWHPTGSLKHETMRLVFRGLITGGRLRAGSPVVVASAGNAAIAAAFWCRSLGLPCTVVVPLSTPAEKAALIQGEHARVVRHAPPAAIYDEATRIADATGGFYLDHFALAPDSATDPDWSFAPNLVHTASVGAGSLPTVMVAGLGSGATVAGLHAYRQRNGLDYRNIGVDAENSAYFPGWLYDFAGYSTGMPTRIEGIGRPRLPESFDPESIALIVQAPDAASIAGARQLRALLDKPIGASSGANLWAAIRHATRASVPETIGTSLADAHASYLDTCHNDAWCETKGLDPPEFVDYFRTDA</sequence>